<evidence type="ECO:0000256" key="4">
    <source>
        <dbReference type="ARBA" id="ARBA00022490"/>
    </source>
</evidence>
<protein>
    <recommendedName>
        <fullName evidence="3">Leucine zipper transcription factor-like protein 1</fullName>
    </recommendedName>
</protein>
<evidence type="ECO:0000313" key="9">
    <source>
        <dbReference type="Proteomes" id="UP000694846"/>
    </source>
</evidence>
<dbReference type="GO" id="GO:1903565">
    <property type="term" value="P:negative regulation of protein localization to cilium"/>
    <property type="evidence" value="ECO:0007669"/>
    <property type="project" value="TreeGrafter"/>
</dbReference>
<keyword evidence="9" id="KW-1185">Reference proteome</keyword>
<keyword evidence="4" id="KW-0963">Cytoplasm</keyword>
<organism evidence="9 10">
    <name type="scientific">Sipha flava</name>
    <name type="common">yellow sugarcane aphid</name>
    <dbReference type="NCBI Taxonomy" id="143950"/>
    <lineage>
        <taxon>Eukaryota</taxon>
        <taxon>Metazoa</taxon>
        <taxon>Ecdysozoa</taxon>
        <taxon>Arthropoda</taxon>
        <taxon>Hexapoda</taxon>
        <taxon>Insecta</taxon>
        <taxon>Pterygota</taxon>
        <taxon>Neoptera</taxon>
        <taxon>Paraneoptera</taxon>
        <taxon>Hemiptera</taxon>
        <taxon>Sternorrhyncha</taxon>
        <taxon>Aphidomorpha</taxon>
        <taxon>Aphidoidea</taxon>
        <taxon>Aphididae</taxon>
        <taxon>Sipha</taxon>
    </lineage>
</organism>
<comment type="subunit">
    <text evidence="7">Self-associates. Interacts with BBS9; the interaction mediates the association of LZTL1 with the BBsome complex and regulates BBSome ciliary trafficking.</text>
</comment>
<dbReference type="GeneID" id="112688176"/>
<feature type="coiled-coil region" evidence="8">
    <location>
        <begin position="257"/>
        <end position="284"/>
    </location>
</feature>
<dbReference type="Proteomes" id="UP000694846">
    <property type="component" value="Unplaced"/>
</dbReference>
<evidence type="ECO:0000256" key="3">
    <source>
        <dbReference type="ARBA" id="ARBA00018920"/>
    </source>
</evidence>
<evidence type="ECO:0000256" key="2">
    <source>
        <dbReference type="ARBA" id="ARBA00008868"/>
    </source>
</evidence>
<dbReference type="PANTHER" id="PTHR21635">
    <property type="entry name" value="LEUCINE ZIPPER TRANSCRIPTION FACTOR LIKE"/>
    <property type="match status" value="1"/>
</dbReference>
<name>A0A8B8G355_9HEMI</name>
<dbReference type="AlphaFoldDB" id="A0A8B8G355"/>
<keyword evidence="5 8" id="KW-0175">Coiled coil</keyword>
<evidence type="ECO:0000256" key="5">
    <source>
        <dbReference type="ARBA" id="ARBA00023054"/>
    </source>
</evidence>
<comment type="subcellular location">
    <subcellularLocation>
        <location evidence="1">Cytoplasm</location>
    </subcellularLocation>
</comment>
<comment type="similarity">
    <text evidence="2">Belongs to the LZTFL1 family.</text>
</comment>
<sequence>MEGNISVNEHHKNVIKTYVEFMSHQKNQSIIVINKMFEEVFKTNLLDETFTKEEVKNILNNLEKVLTHEIKCELSAFTNTNLLMMYQFFQQAEKWHLRLNADISEMQNKELLLEMERIESNYDIMNQTLEKKKLLPITDHITNDFAEMLQKRLQQLESHNSKLKTDLKFLEDNYNQLSKENQTLKLQIEEQGNQISSQKNVVECEVQTQNIFYEKTNDHEECKITLNQLKNELIIVQSQLTLSNLELERKFNDTAAYNNMKNIITKKNEQVRSLRDRLLVYEKEDSEENV</sequence>
<dbReference type="InterPro" id="IPR026157">
    <property type="entry name" value="LZTFL1"/>
</dbReference>
<evidence type="ECO:0000256" key="1">
    <source>
        <dbReference type="ARBA" id="ARBA00004496"/>
    </source>
</evidence>
<gene>
    <name evidence="10" type="primary">LOC112688176</name>
</gene>
<accession>A0A8B8G355</accession>
<evidence type="ECO:0000313" key="10">
    <source>
        <dbReference type="RefSeq" id="XP_025417031.1"/>
    </source>
</evidence>
<dbReference type="Pfam" id="PF15294">
    <property type="entry name" value="Leu_zip"/>
    <property type="match status" value="1"/>
</dbReference>
<feature type="coiled-coil region" evidence="8">
    <location>
        <begin position="101"/>
        <end position="194"/>
    </location>
</feature>
<dbReference type="OrthoDB" id="313412at2759"/>
<reference evidence="10" key="1">
    <citation type="submission" date="2025-08" db="UniProtKB">
        <authorList>
            <consortium name="RefSeq"/>
        </authorList>
    </citation>
    <scope>IDENTIFICATION</scope>
    <source>
        <tissue evidence="10">Whole body</tissue>
    </source>
</reference>
<evidence type="ECO:0000256" key="6">
    <source>
        <dbReference type="ARBA" id="ARBA00024898"/>
    </source>
</evidence>
<comment type="function">
    <text evidence="6">Regulates ciliary localization of the BBSome complex. Together with the BBSome complex, controls SMO ciliary trafficking and contributes to the sonic hedgehog (SHH) pathway regulation. May play a role in neurite outgrowth. May have tumor suppressor function.</text>
</comment>
<dbReference type="GO" id="GO:0005737">
    <property type="term" value="C:cytoplasm"/>
    <property type="evidence" value="ECO:0007669"/>
    <property type="project" value="UniProtKB-SubCell"/>
</dbReference>
<evidence type="ECO:0000256" key="8">
    <source>
        <dbReference type="SAM" id="Coils"/>
    </source>
</evidence>
<dbReference type="PANTHER" id="PTHR21635:SF0">
    <property type="entry name" value="LEUCINE ZIPPER TRANSCRIPTION FACTOR-LIKE PROTEIN 1"/>
    <property type="match status" value="1"/>
</dbReference>
<proteinExistence type="inferred from homology"/>
<evidence type="ECO:0000256" key="7">
    <source>
        <dbReference type="ARBA" id="ARBA00026004"/>
    </source>
</evidence>
<dbReference type="RefSeq" id="XP_025417031.1">
    <property type="nucleotide sequence ID" value="XM_025561246.1"/>
</dbReference>